<dbReference type="Pfam" id="PF14216">
    <property type="entry name" value="DUF4326"/>
    <property type="match status" value="1"/>
</dbReference>
<evidence type="ECO:0000256" key="5">
    <source>
        <dbReference type="ARBA" id="ARBA00022747"/>
    </source>
</evidence>
<accession>J0WFI7</accession>
<dbReference type="PATRIC" id="fig|1125717.3.peg.1988"/>
<feature type="region of interest" description="Disordered" evidence="7">
    <location>
        <begin position="304"/>
        <end position="323"/>
    </location>
</feature>
<evidence type="ECO:0000256" key="6">
    <source>
        <dbReference type="PROSITE-ProRule" id="PRU01016"/>
    </source>
</evidence>
<keyword evidence="5" id="KW-0680">Restriction system</keyword>
<feature type="domain" description="DUF4326" evidence="8">
    <location>
        <begin position="2"/>
        <end position="72"/>
    </location>
</feature>
<evidence type="ECO:0000256" key="1">
    <source>
        <dbReference type="ARBA" id="ARBA00011975"/>
    </source>
</evidence>
<dbReference type="PANTHER" id="PTHR46098:SF1">
    <property type="entry name" value="TRNA (CYTOSINE(38)-C(5))-METHYLTRANSFERASE"/>
    <property type="match status" value="1"/>
</dbReference>
<dbReference type="EMBL" id="AKFS01000302">
    <property type="protein sequence ID" value="EJF35336.1"/>
    <property type="molecule type" value="Genomic_DNA"/>
</dbReference>
<dbReference type="InterPro" id="IPR029063">
    <property type="entry name" value="SAM-dependent_MTases_sf"/>
</dbReference>
<dbReference type="InterPro" id="IPR018117">
    <property type="entry name" value="C5_DNA_meth_AS"/>
</dbReference>
<dbReference type="InterPro" id="IPR025475">
    <property type="entry name" value="DUF4326"/>
</dbReference>
<protein>
    <recommendedName>
        <fullName evidence="1">DNA (cytosine-5-)-methyltransferase</fullName>
        <ecNumber evidence="1">2.1.1.37</ecNumber>
    </recommendedName>
</protein>
<evidence type="ECO:0000256" key="3">
    <source>
        <dbReference type="ARBA" id="ARBA00022679"/>
    </source>
</evidence>
<dbReference type="InterPro" id="IPR001525">
    <property type="entry name" value="C5_MeTfrase"/>
</dbReference>
<dbReference type="SUPFAM" id="SSF53335">
    <property type="entry name" value="S-adenosyl-L-methionine-dependent methyltransferases"/>
    <property type="match status" value="1"/>
</dbReference>
<dbReference type="EC" id="2.1.1.37" evidence="1"/>
<dbReference type="Pfam" id="PF00145">
    <property type="entry name" value="DNA_methylase"/>
    <property type="match status" value="1"/>
</dbReference>
<proteinExistence type="inferred from homology"/>
<gene>
    <name evidence="9" type="ORF">HMPREF1317_0107</name>
</gene>
<dbReference type="Gene3D" id="3.40.50.150">
    <property type="entry name" value="Vaccinia Virus protein VP39"/>
    <property type="match status" value="1"/>
</dbReference>
<keyword evidence="4 6" id="KW-0949">S-adenosyl-L-methionine</keyword>
<evidence type="ECO:0000256" key="2">
    <source>
        <dbReference type="ARBA" id="ARBA00022603"/>
    </source>
</evidence>
<evidence type="ECO:0000256" key="7">
    <source>
        <dbReference type="SAM" id="MobiDB-lite"/>
    </source>
</evidence>
<feature type="active site" evidence="6">
    <location>
        <position position="159"/>
    </location>
</feature>
<evidence type="ECO:0000256" key="4">
    <source>
        <dbReference type="ARBA" id="ARBA00022691"/>
    </source>
</evidence>
<dbReference type="AlphaFoldDB" id="J0WFI7"/>
<dbReference type="PANTHER" id="PTHR46098">
    <property type="entry name" value="TRNA (CYTOSINE(38)-C(5))-METHYLTRANSFERASE"/>
    <property type="match status" value="1"/>
</dbReference>
<dbReference type="InterPro" id="IPR050750">
    <property type="entry name" value="C5-MTase"/>
</dbReference>
<comment type="caution">
    <text evidence="9">The sequence shown here is derived from an EMBL/GenBank/DDBJ whole genome shotgun (WGS) entry which is preliminary data.</text>
</comment>
<dbReference type="GO" id="GO:0032259">
    <property type="term" value="P:methylation"/>
    <property type="evidence" value="ECO:0007669"/>
    <property type="project" value="UniProtKB-KW"/>
</dbReference>
<keyword evidence="10" id="KW-1185">Reference proteome</keyword>
<reference evidence="9 10" key="1">
    <citation type="submission" date="2012-05" db="EMBL/GenBank/DDBJ databases">
        <authorList>
            <person name="Harkins D.M."/>
            <person name="Madupu R."/>
            <person name="Durkin A.S."/>
            <person name="Torralba M."/>
            <person name="Methe B."/>
            <person name="Sutton G.G."/>
            <person name="Nelson K.E."/>
        </authorList>
    </citation>
    <scope>NUCLEOTIDE SEQUENCE [LARGE SCALE GENOMIC DNA]</scope>
    <source>
        <strain evidence="9 10">F0490</strain>
    </source>
</reference>
<dbReference type="GO" id="GO:0009307">
    <property type="term" value="P:DNA restriction-modification system"/>
    <property type="evidence" value="ECO:0007669"/>
    <property type="project" value="UniProtKB-KW"/>
</dbReference>
<keyword evidence="3 6" id="KW-0808">Transferase</keyword>
<sequence length="483" mass="50421">MWGNPWRVDPHHAGSSPLAVRDRAEATARYCEWLTFTAEGRALAALAREHLRTRTLMCWCTEGNPCHGDFLADLAATPGPGEPGAALRVGSVCSGYGGLEVGLEEALRPVRTAWVADTDEAAARVLAARFPGAPNLGDIRGADFAAVERVDIIAGGTPCQDLSHAGRRAGMTPESRSGLWASMARAVEEQRPALVVWENVEGARTSGADRGVGRGDGGVAPRDGGTVLRAAGHVVGDLASLGYDCQWSVVSAASVGAPHRRRRLFVLGVRRTASPAWLSAVAARASALRDTLGIPGIVRGVSAPGEAPRGRAHGLAGGPGRAPGRLIPTPTASDRKSCAHPANTGLSLSQAVELMPTPTTQDIPSSGGGYGASLGEAVRAIGADDAARRFGPYTEAVRRWEVLTRAAPAPTEPSPRSARPRLSAGFVEWLMGLEAGWVTSPELGLSRRQQLRLLGNGVVPQQAAAVVGALLGRYLRAQWGLPL</sequence>
<evidence type="ECO:0000259" key="8">
    <source>
        <dbReference type="Pfam" id="PF14216"/>
    </source>
</evidence>
<name>J0WFI7_9ACTO</name>
<dbReference type="PRINTS" id="PR00105">
    <property type="entry name" value="C5METTRFRASE"/>
</dbReference>
<organism evidence="9 10">
    <name type="scientific">Schaalia georgiae F0490</name>
    <dbReference type="NCBI Taxonomy" id="1125717"/>
    <lineage>
        <taxon>Bacteria</taxon>
        <taxon>Bacillati</taxon>
        <taxon>Actinomycetota</taxon>
        <taxon>Actinomycetes</taxon>
        <taxon>Actinomycetales</taxon>
        <taxon>Actinomycetaceae</taxon>
        <taxon>Schaalia</taxon>
    </lineage>
</organism>
<dbReference type="GO" id="GO:0003886">
    <property type="term" value="F:DNA (cytosine-5-)-methyltransferase activity"/>
    <property type="evidence" value="ECO:0007669"/>
    <property type="project" value="UniProtKB-EC"/>
</dbReference>
<comment type="similarity">
    <text evidence="6">Belongs to the class I-like SAM-binding methyltransferase superfamily. C5-methyltransferase family.</text>
</comment>
<evidence type="ECO:0000313" key="9">
    <source>
        <dbReference type="EMBL" id="EJF35336.1"/>
    </source>
</evidence>
<dbReference type="PROSITE" id="PS00094">
    <property type="entry name" value="C5_MTASE_1"/>
    <property type="match status" value="1"/>
</dbReference>
<evidence type="ECO:0000313" key="10">
    <source>
        <dbReference type="Proteomes" id="UP000004578"/>
    </source>
</evidence>
<dbReference type="PROSITE" id="PS51679">
    <property type="entry name" value="SAM_MT_C5"/>
    <property type="match status" value="1"/>
</dbReference>
<dbReference type="Proteomes" id="UP000004578">
    <property type="component" value="Unassembled WGS sequence"/>
</dbReference>
<keyword evidence="2 6" id="KW-0489">Methyltransferase</keyword>